<dbReference type="AlphaFoldDB" id="A0A7R8ZK49"/>
<accession>A0A7R8ZK49</accession>
<name>A0A7R8ZK49_9CRUS</name>
<reference evidence="1" key="1">
    <citation type="submission" date="2020-11" db="EMBL/GenBank/DDBJ databases">
        <authorList>
            <person name="Tran Van P."/>
        </authorList>
    </citation>
    <scope>NUCLEOTIDE SEQUENCE</scope>
</reference>
<proteinExistence type="predicted"/>
<protein>
    <submittedName>
        <fullName evidence="1">Uncharacterized protein</fullName>
    </submittedName>
</protein>
<gene>
    <name evidence="1" type="ORF">CTOB1V02_LOCUS1108</name>
</gene>
<evidence type="ECO:0000313" key="1">
    <source>
        <dbReference type="EMBL" id="CAD7223114.1"/>
    </source>
</evidence>
<dbReference type="EMBL" id="OB660152">
    <property type="protein sequence ID" value="CAD7223114.1"/>
    <property type="molecule type" value="Genomic_DNA"/>
</dbReference>
<organism evidence="1">
    <name type="scientific">Cyprideis torosa</name>
    <dbReference type="NCBI Taxonomy" id="163714"/>
    <lineage>
        <taxon>Eukaryota</taxon>
        <taxon>Metazoa</taxon>
        <taxon>Ecdysozoa</taxon>
        <taxon>Arthropoda</taxon>
        <taxon>Crustacea</taxon>
        <taxon>Oligostraca</taxon>
        <taxon>Ostracoda</taxon>
        <taxon>Podocopa</taxon>
        <taxon>Podocopida</taxon>
        <taxon>Cytherocopina</taxon>
        <taxon>Cytheroidea</taxon>
        <taxon>Cytherideidae</taxon>
        <taxon>Cyprideis</taxon>
    </lineage>
</organism>
<sequence>MLKKTPARNMSQGDHCPIDSGVFTQLCPGGFVEAPRYPENESRDVSQGIYGPPTRNPPGPHAMRKTVSCSTGMVFSPKHGFEHITTEGAAQGEKKTPLLTEASRICSDLYSPTWIKMSRRSSIIVERFRVLGAVGLCFVTGFMIAYFVLPTQKPLYTLLKSTSVASQSSDVQKQSDACIHRLVCEIHASKNPKDVEKLGKAARHFQRFFRYQPLAFHQSSENVQHAKETEYPVFEQMLGGQVFLANLRREVIRNWQRGGGKGWGLTRFRLIFSSLPFVSDGVTTTTTQH</sequence>